<gene>
    <name evidence="3" type="ORF">SAMN06265348_104429</name>
</gene>
<accession>A0A521D2N4</accession>
<organism evidence="3 4">
    <name type="scientific">Pedobacter westerhofensis</name>
    <dbReference type="NCBI Taxonomy" id="425512"/>
    <lineage>
        <taxon>Bacteria</taxon>
        <taxon>Pseudomonadati</taxon>
        <taxon>Bacteroidota</taxon>
        <taxon>Sphingobacteriia</taxon>
        <taxon>Sphingobacteriales</taxon>
        <taxon>Sphingobacteriaceae</taxon>
        <taxon>Pedobacter</taxon>
    </lineage>
</organism>
<feature type="signal peptide" evidence="1">
    <location>
        <begin position="1"/>
        <end position="23"/>
    </location>
</feature>
<dbReference type="InterPro" id="IPR006103">
    <property type="entry name" value="Glyco_hydro_2_cat"/>
</dbReference>
<dbReference type="InterPro" id="IPR017853">
    <property type="entry name" value="GH"/>
</dbReference>
<evidence type="ECO:0000313" key="3">
    <source>
        <dbReference type="EMBL" id="SMO65927.1"/>
    </source>
</evidence>
<proteinExistence type="predicted"/>
<name>A0A521D2N4_9SPHI</name>
<dbReference type="GO" id="GO:0004553">
    <property type="term" value="F:hydrolase activity, hydrolyzing O-glycosyl compounds"/>
    <property type="evidence" value="ECO:0007669"/>
    <property type="project" value="InterPro"/>
</dbReference>
<sequence>MTMRNLKICFILVAVTLSSQLYAQVKKAKTRPVWTVQQAKDWQSKWGWLRGSNFIPSTAINQLEMWQKDTFDPSTIDRELGFAQGIGLNSMRVFLHHAAWMQDKQGFKDRVSTYLAIAGKHHISTVFVLFDDCWNATYQIGKQPEPKPGIHNSGWVRDPGDLYYTEPKLVDTLEAYVKDVLTSFKNDQRIALWDLYNEPGNSKNGNKSMPLLKKVFEWGRAVNPSQPLSAGVWDFKLKELTDYQIKNSDVITYHNYGDVKTHQEAIDTLRSVSQRPLVCTEYMARSRNSLFSTIMPLLKKENIAAYNWGLVAGKTNTKYAWDLPVPDGTEPALWFHEIFRQDGMPYKKEETDVIKSLTGITQ</sequence>
<feature type="chain" id="PRO_5021825394" evidence="1">
    <location>
        <begin position="24"/>
        <end position="362"/>
    </location>
</feature>
<keyword evidence="3" id="KW-0378">Hydrolase</keyword>
<dbReference type="Gene3D" id="3.20.20.80">
    <property type="entry name" value="Glycosidases"/>
    <property type="match status" value="1"/>
</dbReference>
<dbReference type="AlphaFoldDB" id="A0A521D2N4"/>
<feature type="domain" description="Glycoside hydrolase family 2 catalytic" evidence="2">
    <location>
        <begin position="173"/>
        <end position="290"/>
    </location>
</feature>
<dbReference type="SUPFAM" id="SSF51445">
    <property type="entry name" value="(Trans)glycosidases"/>
    <property type="match status" value="1"/>
</dbReference>
<evidence type="ECO:0000256" key="1">
    <source>
        <dbReference type="SAM" id="SignalP"/>
    </source>
</evidence>
<dbReference type="EMBL" id="FXTN01000004">
    <property type="protein sequence ID" value="SMO65927.1"/>
    <property type="molecule type" value="Genomic_DNA"/>
</dbReference>
<evidence type="ECO:0000313" key="4">
    <source>
        <dbReference type="Proteomes" id="UP000320300"/>
    </source>
</evidence>
<dbReference type="Proteomes" id="UP000320300">
    <property type="component" value="Unassembled WGS sequence"/>
</dbReference>
<dbReference type="GO" id="GO:0005975">
    <property type="term" value="P:carbohydrate metabolic process"/>
    <property type="evidence" value="ECO:0007669"/>
    <property type="project" value="InterPro"/>
</dbReference>
<dbReference type="OrthoDB" id="9774262at2"/>
<dbReference type="Pfam" id="PF02836">
    <property type="entry name" value="Glyco_hydro_2_C"/>
    <property type="match status" value="1"/>
</dbReference>
<keyword evidence="1" id="KW-0732">Signal</keyword>
<keyword evidence="4" id="KW-1185">Reference proteome</keyword>
<protein>
    <submittedName>
        <fullName evidence="3">Glycosyl hydrolases family 2, TIM barrel domain</fullName>
    </submittedName>
</protein>
<evidence type="ECO:0000259" key="2">
    <source>
        <dbReference type="Pfam" id="PF02836"/>
    </source>
</evidence>
<reference evidence="3 4" key="1">
    <citation type="submission" date="2017-05" db="EMBL/GenBank/DDBJ databases">
        <authorList>
            <person name="Varghese N."/>
            <person name="Submissions S."/>
        </authorList>
    </citation>
    <scope>NUCLEOTIDE SEQUENCE [LARGE SCALE GENOMIC DNA]</scope>
    <source>
        <strain evidence="3 4">DSM 19036</strain>
    </source>
</reference>